<keyword evidence="6 11" id="KW-1133">Transmembrane helix</keyword>
<gene>
    <name evidence="14" type="primary">fliF</name>
    <name evidence="14" type="ORF">P0Y48_11385</name>
</gene>
<proteinExistence type="inferred from homology"/>
<reference evidence="14" key="1">
    <citation type="submission" date="2023-03" db="EMBL/GenBank/DDBJ databases">
        <title>Andean soil-derived lignocellulolytic bacterial consortium as a source of novel taxa and putative plastic-active enzymes.</title>
        <authorList>
            <person name="Diaz-Garcia L."/>
            <person name="Chuvochina M."/>
            <person name="Feuerriegel G."/>
            <person name="Bunk B."/>
            <person name="Sproer C."/>
            <person name="Streit W.R."/>
            <person name="Rodriguez L.M."/>
            <person name="Overmann J."/>
            <person name="Jimenez D.J."/>
        </authorList>
    </citation>
    <scope>NUCLEOTIDE SEQUENCE</scope>
    <source>
        <strain evidence="14">MAG 4610</strain>
    </source>
</reference>
<dbReference type="EMBL" id="CP119321">
    <property type="protein sequence ID" value="WEK13062.1"/>
    <property type="molecule type" value="Genomic_DNA"/>
</dbReference>
<feature type="domain" description="Flagellar M-ring N-terminal" evidence="12">
    <location>
        <begin position="46"/>
        <end position="220"/>
    </location>
</feature>
<evidence type="ECO:0000256" key="11">
    <source>
        <dbReference type="SAM" id="Phobius"/>
    </source>
</evidence>
<dbReference type="PRINTS" id="PR01009">
    <property type="entry name" value="FLGMRINGFLIF"/>
</dbReference>
<evidence type="ECO:0000313" key="15">
    <source>
        <dbReference type="Proteomes" id="UP001213972"/>
    </source>
</evidence>
<evidence type="ECO:0000256" key="4">
    <source>
        <dbReference type="ARBA" id="ARBA00022475"/>
    </source>
</evidence>
<keyword evidence="14" id="KW-0282">Flagellum</keyword>
<keyword evidence="14" id="KW-0966">Cell projection</keyword>
<dbReference type="Pfam" id="PF08345">
    <property type="entry name" value="YscJ_FliF_C"/>
    <property type="match status" value="1"/>
</dbReference>
<accession>A0AAJ5VZQ6</accession>
<feature type="compositionally biased region" description="Low complexity" evidence="10">
    <location>
        <begin position="284"/>
        <end position="303"/>
    </location>
</feature>
<dbReference type="GO" id="GO:0003774">
    <property type="term" value="F:cytoskeletal motor activity"/>
    <property type="evidence" value="ECO:0007669"/>
    <property type="project" value="InterPro"/>
</dbReference>
<dbReference type="AlphaFoldDB" id="A0AAJ5VZQ6"/>
<dbReference type="InterPro" id="IPR013556">
    <property type="entry name" value="Flag_M-ring_C"/>
</dbReference>
<dbReference type="Gene3D" id="3.30.300.30">
    <property type="match status" value="1"/>
</dbReference>
<comment type="function">
    <text evidence="9">The M ring may be actively involved in energy transduction.</text>
</comment>
<protein>
    <recommendedName>
        <fullName evidence="9">Flagellar M-ring protein</fullName>
    </recommendedName>
</protein>
<dbReference type="GO" id="GO:0071973">
    <property type="term" value="P:bacterial-type flagellum-dependent cell motility"/>
    <property type="evidence" value="ECO:0007669"/>
    <property type="project" value="InterPro"/>
</dbReference>
<organism evidence="14 15">
    <name type="scientific">Candidatus Microbacterium phytovorans</name>
    <dbReference type="NCBI Taxonomy" id="3121374"/>
    <lineage>
        <taxon>Bacteria</taxon>
        <taxon>Bacillati</taxon>
        <taxon>Actinomycetota</taxon>
        <taxon>Actinomycetes</taxon>
        <taxon>Micrococcales</taxon>
        <taxon>Microbacteriaceae</taxon>
        <taxon>Microbacterium</taxon>
    </lineage>
</organism>
<sequence length="538" mass="55475">MPAAVTSAFGRLRAAVSSFSLAQRTIAIIGIAVLVMGAVALSSWLSRPAMSPLFSGLGAEDASAVVEQLRAASVPYELADGGSTVLVAEADVYEQRLAAAASGLPRARTDGYSLFDTMGVTSSEFQQSVTYKRAIEGELARTIGALDNVTTASVQLAIPEESVFVSEKVDPTASVFIETANSTTLSTEQVEAIVHLTSAAVSGMKPEDVAVIDSTGRTLSAVGGDLTRGTDQQAGAYEVRTAANVQDLLDTVVGAGHATVSVSAVMEHATSERIDETYVPVEGAPPATEETSSETYTGTGADPGVLGAEVAAGAGDGGTYESTQATRTNVINKSVESTTTPAGALTRQTVAVAVDAAAAEGLDVDQLTALVTTAAGIDPDRGDAVTVEVVPFSAAAATDAQAALEAAREAEAAERAAETTRIAVIAGAVLFAVVVGIVTLVVVNRRRRRAAESRVLTLTPVSEPLDAFDAMTQGLPTPQLDPITPDLLATAALEPDPEPELSQVTLDRRRAEIGDFARRDPAKAADLLRQLVRDRQDA</sequence>
<dbReference type="GO" id="GO:0005886">
    <property type="term" value="C:plasma membrane"/>
    <property type="evidence" value="ECO:0007669"/>
    <property type="project" value="UniProtKB-SubCell"/>
</dbReference>
<name>A0AAJ5VZQ6_9MICO</name>
<dbReference type="Proteomes" id="UP001213972">
    <property type="component" value="Chromosome"/>
</dbReference>
<evidence type="ECO:0000259" key="13">
    <source>
        <dbReference type="Pfam" id="PF08345"/>
    </source>
</evidence>
<evidence type="ECO:0000259" key="12">
    <source>
        <dbReference type="Pfam" id="PF01514"/>
    </source>
</evidence>
<feature type="region of interest" description="Disordered" evidence="10">
    <location>
        <begin position="282"/>
        <end position="303"/>
    </location>
</feature>
<dbReference type="InterPro" id="IPR045851">
    <property type="entry name" value="AMP-bd_C_sf"/>
</dbReference>
<evidence type="ECO:0000256" key="1">
    <source>
        <dbReference type="ARBA" id="ARBA00004117"/>
    </source>
</evidence>
<keyword evidence="8 9" id="KW-0975">Bacterial flagellum</keyword>
<evidence type="ECO:0000256" key="3">
    <source>
        <dbReference type="ARBA" id="ARBA00007971"/>
    </source>
</evidence>
<keyword evidence="14" id="KW-0969">Cilium</keyword>
<evidence type="ECO:0000256" key="5">
    <source>
        <dbReference type="ARBA" id="ARBA00022692"/>
    </source>
</evidence>
<evidence type="ECO:0000256" key="2">
    <source>
        <dbReference type="ARBA" id="ARBA00004651"/>
    </source>
</evidence>
<dbReference type="InterPro" id="IPR000067">
    <property type="entry name" value="FlgMring_FliF"/>
</dbReference>
<feature type="transmembrane region" description="Helical" evidence="11">
    <location>
        <begin position="21"/>
        <end position="45"/>
    </location>
</feature>
<dbReference type="Pfam" id="PF01514">
    <property type="entry name" value="YscJ_FliF"/>
    <property type="match status" value="1"/>
</dbReference>
<comment type="similarity">
    <text evidence="3 9">Belongs to the FliF family.</text>
</comment>
<comment type="subcellular location">
    <subcellularLocation>
        <location evidence="1 9">Bacterial flagellum basal body</location>
    </subcellularLocation>
    <subcellularLocation>
        <location evidence="2">Cell membrane</location>
        <topology evidence="2">Multi-pass membrane protein</topology>
    </subcellularLocation>
</comment>
<dbReference type="InterPro" id="IPR043427">
    <property type="entry name" value="YscJ/FliF"/>
</dbReference>
<evidence type="ECO:0000313" key="14">
    <source>
        <dbReference type="EMBL" id="WEK13062.1"/>
    </source>
</evidence>
<evidence type="ECO:0000256" key="9">
    <source>
        <dbReference type="PIRNR" id="PIRNR004862"/>
    </source>
</evidence>
<feature type="domain" description="Flagellar M-ring C-terminal" evidence="13">
    <location>
        <begin position="249"/>
        <end position="392"/>
    </location>
</feature>
<dbReference type="NCBIfam" id="TIGR00206">
    <property type="entry name" value="fliF"/>
    <property type="match status" value="1"/>
</dbReference>
<evidence type="ECO:0000256" key="6">
    <source>
        <dbReference type="ARBA" id="ARBA00022989"/>
    </source>
</evidence>
<evidence type="ECO:0000256" key="7">
    <source>
        <dbReference type="ARBA" id="ARBA00023136"/>
    </source>
</evidence>
<dbReference type="PANTHER" id="PTHR30046">
    <property type="entry name" value="FLAGELLAR M-RING PROTEIN"/>
    <property type="match status" value="1"/>
</dbReference>
<dbReference type="InterPro" id="IPR006182">
    <property type="entry name" value="FliF_N_dom"/>
</dbReference>
<keyword evidence="5 11" id="KW-0812">Transmembrane</keyword>
<dbReference type="GO" id="GO:0009431">
    <property type="term" value="C:bacterial-type flagellum basal body, MS ring"/>
    <property type="evidence" value="ECO:0007669"/>
    <property type="project" value="InterPro"/>
</dbReference>
<evidence type="ECO:0000256" key="10">
    <source>
        <dbReference type="SAM" id="MobiDB-lite"/>
    </source>
</evidence>
<dbReference type="PANTHER" id="PTHR30046:SF0">
    <property type="entry name" value="FLAGELLAR M-RING PROTEIN"/>
    <property type="match status" value="1"/>
</dbReference>
<evidence type="ECO:0000256" key="8">
    <source>
        <dbReference type="ARBA" id="ARBA00023143"/>
    </source>
</evidence>
<feature type="transmembrane region" description="Helical" evidence="11">
    <location>
        <begin position="422"/>
        <end position="443"/>
    </location>
</feature>
<dbReference type="PIRSF" id="PIRSF004862">
    <property type="entry name" value="FliF"/>
    <property type="match status" value="1"/>
</dbReference>
<keyword evidence="7 11" id="KW-0472">Membrane</keyword>
<keyword evidence="4" id="KW-1003">Cell membrane</keyword>